<reference evidence="5" key="1">
    <citation type="submission" date="2019-02" db="EMBL/GenBank/DDBJ databases">
        <authorList>
            <person name="Gruber-Vodicka R. H."/>
            <person name="Seah K. B. B."/>
        </authorList>
    </citation>
    <scope>NUCLEOTIDE SEQUENCE</scope>
    <source>
        <strain evidence="6">BECK_BY7</strain>
        <strain evidence="5">BECK_M7</strain>
    </source>
</reference>
<evidence type="ECO:0000256" key="1">
    <source>
        <dbReference type="ARBA" id="ARBA00009275"/>
    </source>
</evidence>
<dbReference type="PROSITE" id="PS01137">
    <property type="entry name" value="TATD_1"/>
    <property type="match status" value="1"/>
</dbReference>
<sequence length="265" mass="29456">MLIDTHCHLDLSAKGGDPAPFVEDARRAGVEHLLSVAIDLASAKNAIDYAHRFQGVFATVGVHPNARLRSEPTVEELVELAQDRKVLAIGETGLDTYRNKDSKVDPEENLERQKERFRRHILAAREIGKPLVIHCRDARDDVLRILREEGASEVGGIMHCFVEDRETAKAALDLGFHLSFSGIVTYKNATIVKDSARAAPMDRILVETDSPYLAPVPHRGKPNRPAYVRHVATHIAELKGMEFERFAEATTENFFRLFPDGSGSA</sequence>
<name>A0A450UQH6_9GAMM</name>
<dbReference type="NCBIfam" id="TIGR00010">
    <property type="entry name" value="YchF/TatD family DNA exonuclease"/>
    <property type="match status" value="1"/>
</dbReference>
<feature type="binding site" evidence="4">
    <location>
        <position position="209"/>
    </location>
    <ligand>
        <name>a divalent metal cation</name>
        <dbReference type="ChEBI" id="CHEBI:60240"/>
        <label>1</label>
    </ligand>
</feature>
<dbReference type="SUPFAM" id="SSF51556">
    <property type="entry name" value="Metallo-dependent hydrolases"/>
    <property type="match status" value="1"/>
</dbReference>
<dbReference type="CDD" id="cd01310">
    <property type="entry name" value="TatD_DNAse"/>
    <property type="match status" value="1"/>
</dbReference>
<accession>A0A450UQH6</accession>
<dbReference type="GO" id="GO:0016788">
    <property type="term" value="F:hydrolase activity, acting on ester bonds"/>
    <property type="evidence" value="ECO:0007669"/>
    <property type="project" value="InterPro"/>
</dbReference>
<keyword evidence="3" id="KW-0378">Hydrolase</keyword>
<dbReference type="InterPro" id="IPR032466">
    <property type="entry name" value="Metal_Hydrolase"/>
</dbReference>
<dbReference type="EMBL" id="CAADFF010000062">
    <property type="protein sequence ID" value="VFJ94725.1"/>
    <property type="molecule type" value="Genomic_DNA"/>
</dbReference>
<dbReference type="InterPro" id="IPR001130">
    <property type="entry name" value="TatD-like"/>
</dbReference>
<gene>
    <name evidence="5" type="ORF">BECKLFY1418B_GA0070995_10624</name>
    <name evidence="6" type="ORF">BECKLFY1418C_GA0070996_107518</name>
</gene>
<dbReference type="GO" id="GO:0004536">
    <property type="term" value="F:DNA nuclease activity"/>
    <property type="evidence" value="ECO:0007669"/>
    <property type="project" value="InterPro"/>
</dbReference>
<dbReference type="AlphaFoldDB" id="A0A450UQH6"/>
<evidence type="ECO:0000256" key="4">
    <source>
        <dbReference type="PIRSR" id="PIRSR005902-1"/>
    </source>
</evidence>
<feature type="binding site" evidence="4">
    <location>
        <position position="8"/>
    </location>
    <ligand>
        <name>a divalent metal cation</name>
        <dbReference type="ChEBI" id="CHEBI:60240"/>
        <label>1</label>
    </ligand>
</feature>
<evidence type="ECO:0000313" key="5">
    <source>
        <dbReference type="EMBL" id="VFJ94725.1"/>
    </source>
</evidence>
<dbReference type="GO" id="GO:0046872">
    <property type="term" value="F:metal ion binding"/>
    <property type="evidence" value="ECO:0007669"/>
    <property type="project" value="UniProtKB-KW"/>
</dbReference>
<dbReference type="InterPro" id="IPR018228">
    <property type="entry name" value="DNase_TatD-rel_CS"/>
</dbReference>
<dbReference type="PANTHER" id="PTHR46124">
    <property type="entry name" value="D-AMINOACYL-TRNA DEACYLASE"/>
    <property type="match status" value="1"/>
</dbReference>
<organism evidence="5">
    <name type="scientific">Candidatus Kentrum sp. LFY</name>
    <dbReference type="NCBI Taxonomy" id="2126342"/>
    <lineage>
        <taxon>Bacteria</taxon>
        <taxon>Pseudomonadati</taxon>
        <taxon>Pseudomonadota</taxon>
        <taxon>Gammaproteobacteria</taxon>
        <taxon>Candidatus Kentrum</taxon>
    </lineage>
</organism>
<dbReference type="FunFam" id="3.20.20.140:FF:000005">
    <property type="entry name" value="TatD family hydrolase"/>
    <property type="match status" value="1"/>
</dbReference>
<comment type="similarity">
    <text evidence="1">Belongs to the metallo-dependent hydrolases superfamily. TatD-type hydrolase family.</text>
</comment>
<feature type="binding site" evidence="4">
    <location>
        <position position="91"/>
    </location>
    <ligand>
        <name>a divalent metal cation</name>
        <dbReference type="ChEBI" id="CHEBI:60240"/>
        <label>1</label>
    </ligand>
</feature>
<evidence type="ECO:0000313" key="6">
    <source>
        <dbReference type="EMBL" id="VFK20586.1"/>
    </source>
</evidence>
<dbReference type="PIRSF" id="PIRSF005902">
    <property type="entry name" value="DNase_TatD"/>
    <property type="match status" value="1"/>
</dbReference>
<evidence type="ECO:0000256" key="2">
    <source>
        <dbReference type="ARBA" id="ARBA00022723"/>
    </source>
</evidence>
<evidence type="ECO:0000256" key="3">
    <source>
        <dbReference type="ARBA" id="ARBA00022801"/>
    </source>
</evidence>
<dbReference type="Gene3D" id="3.20.20.140">
    <property type="entry name" value="Metal-dependent hydrolases"/>
    <property type="match status" value="1"/>
</dbReference>
<dbReference type="PANTHER" id="PTHR46124:SF2">
    <property type="entry name" value="D-AMINOACYL-TRNA DEACYLASE"/>
    <property type="match status" value="1"/>
</dbReference>
<dbReference type="EMBL" id="CAADFN010000075">
    <property type="protein sequence ID" value="VFK20586.1"/>
    <property type="molecule type" value="Genomic_DNA"/>
</dbReference>
<protein>
    <submittedName>
        <fullName evidence="5">TatD DNase family protein</fullName>
    </submittedName>
</protein>
<feature type="binding site" evidence="4">
    <location>
        <position position="6"/>
    </location>
    <ligand>
        <name>a divalent metal cation</name>
        <dbReference type="ChEBI" id="CHEBI:60240"/>
        <label>1</label>
    </ligand>
</feature>
<dbReference type="Pfam" id="PF01026">
    <property type="entry name" value="TatD_DNase"/>
    <property type="match status" value="1"/>
</dbReference>
<keyword evidence="2 4" id="KW-0479">Metal-binding</keyword>
<feature type="binding site" evidence="4">
    <location>
        <position position="134"/>
    </location>
    <ligand>
        <name>a divalent metal cation</name>
        <dbReference type="ChEBI" id="CHEBI:60240"/>
        <label>2</label>
    </ligand>
</feature>
<dbReference type="InterPro" id="IPR015991">
    <property type="entry name" value="TatD/YcfH-like"/>
</dbReference>
<dbReference type="GO" id="GO:0005829">
    <property type="term" value="C:cytosol"/>
    <property type="evidence" value="ECO:0007669"/>
    <property type="project" value="TreeGrafter"/>
</dbReference>
<dbReference type="PROSITE" id="PS01090">
    <property type="entry name" value="TATD_2"/>
    <property type="match status" value="1"/>
</dbReference>
<proteinExistence type="inferred from homology"/>
<feature type="binding site" evidence="4">
    <location>
        <position position="159"/>
    </location>
    <ligand>
        <name>a divalent metal cation</name>
        <dbReference type="ChEBI" id="CHEBI:60240"/>
        <label>2</label>
    </ligand>
</feature>